<name>X1Q3U4_9ZZZZ</name>
<evidence type="ECO:0000313" key="1">
    <source>
        <dbReference type="EMBL" id="GAI45755.1"/>
    </source>
</evidence>
<feature type="non-terminal residue" evidence="1">
    <location>
        <position position="1"/>
    </location>
</feature>
<gene>
    <name evidence="1" type="ORF">S06H3_45293</name>
</gene>
<proteinExistence type="predicted"/>
<protein>
    <submittedName>
        <fullName evidence="1">Uncharacterized protein</fullName>
    </submittedName>
</protein>
<reference evidence="1" key="1">
    <citation type="journal article" date="2014" name="Front. Microbiol.">
        <title>High frequency of phylogenetically diverse reductive dehalogenase-homologous genes in deep subseafloor sedimentary metagenomes.</title>
        <authorList>
            <person name="Kawai M."/>
            <person name="Futagami T."/>
            <person name="Toyoda A."/>
            <person name="Takaki Y."/>
            <person name="Nishi S."/>
            <person name="Hori S."/>
            <person name="Arai W."/>
            <person name="Tsubouchi T."/>
            <person name="Morono Y."/>
            <person name="Uchiyama I."/>
            <person name="Ito T."/>
            <person name="Fujiyama A."/>
            <person name="Inagaki F."/>
            <person name="Takami H."/>
        </authorList>
    </citation>
    <scope>NUCLEOTIDE SEQUENCE</scope>
    <source>
        <strain evidence="1">Expedition CK06-06</strain>
    </source>
</reference>
<sequence length="70" mass="7750">GERLWPEAIRVYENPSLKSQAYSGVVSDSAGGVIIGSIVGKGDWLDLVYAQRVDSDGNRLWREEGIRLDE</sequence>
<comment type="caution">
    <text evidence="1">The sequence shown here is derived from an EMBL/GenBank/DDBJ whole genome shotgun (WGS) entry which is preliminary data.</text>
</comment>
<dbReference type="EMBL" id="BARV01028261">
    <property type="protein sequence ID" value="GAI45755.1"/>
    <property type="molecule type" value="Genomic_DNA"/>
</dbReference>
<dbReference type="AlphaFoldDB" id="X1Q3U4"/>
<organism evidence="1">
    <name type="scientific">marine sediment metagenome</name>
    <dbReference type="NCBI Taxonomy" id="412755"/>
    <lineage>
        <taxon>unclassified sequences</taxon>
        <taxon>metagenomes</taxon>
        <taxon>ecological metagenomes</taxon>
    </lineage>
</organism>
<accession>X1Q3U4</accession>